<dbReference type="Gene3D" id="3.40.190.290">
    <property type="match status" value="1"/>
</dbReference>
<dbReference type="BioCyc" id="SESP1179773:BN6_RS14800-MONOMER"/>
<keyword evidence="4" id="KW-0804">Transcription</keyword>
<dbReference type="InterPro" id="IPR036388">
    <property type="entry name" value="WH-like_DNA-bd_sf"/>
</dbReference>
<dbReference type="GO" id="GO:0003700">
    <property type="term" value="F:DNA-binding transcription factor activity"/>
    <property type="evidence" value="ECO:0007669"/>
    <property type="project" value="InterPro"/>
</dbReference>
<dbReference type="Pfam" id="PF00126">
    <property type="entry name" value="HTH_1"/>
    <property type="match status" value="1"/>
</dbReference>
<dbReference type="EMBL" id="HE804045">
    <property type="protein sequence ID" value="CCH30350.1"/>
    <property type="molecule type" value="Genomic_DNA"/>
</dbReference>
<evidence type="ECO:0000256" key="3">
    <source>
        <dbReference type="ARBA" id="ARBA00023125"/>
    </source>
</evidence>
<accession>K0JRR0</accession>
<dbReference type="GO" id="GO:0003677">
    <property type="term" value="F:DNA binding"/>
    <property type="evidence" value="ECO:0007669"/>
    <property type="project" value="UniProtKB-KW"/>
</dbReference>
<dbReference type="Gene3D" id="1.10.10.10">
    <property type="entry name" value="Winged helix-like DNA-binding domain superfamily/Winged helix DNA-binding domain"/>
    <property type="match status" value="1"/>
</dbReference>
<keyword evidence="2" id="KW-0805">Transcription regulation</keyword>
<dbReference type="SUPFAM" id="SSF53850">
    <property type="entry name" value="Periplasmic binding protein-like II"/>
    <property type="match status" value="1"/>
</dbReference>
<dbReference type="PATRIC" id="fig|1179773.3.peg.3040"/>
<gene>
    <name evidence="6" type="ordered locus">BN6_30430</name>
</gene>
<evidence type="ECO:0000313" key="6">
    <source>
        <dbReference type="EMBL" id="CCH30350.1"/>
    </source>
</evidence>
<evidence type="ECO:0000259" key="5">
    <source>
        <dbReference type="PROSITE" id="PS50931"/>
    </source>
</evidence>
<dbReference type="PROSITE" id="PS50931">
    <property type="entry name" value="HTH_LYSR"/>
    <property type="match status" value="1"/>
</dbReference>
<evidence type="ECO:0000256" key="1">
    <source>
        <dbReference type="ARBA" id="ARBA00009437"/>
    </source>
</evidence>
<dbReference type="Pfam" id="PF03466">
    <property type="entry name" value="LysR_substrate"/>
    <property type="match status" value="1"/>
</dbReference>
<organism evidence="6 7">
    <name type="scientific">Saccharothrix espanaensis (strain ATCC 51144 / DSM 44229 / JCM 9112 / NBRC 15066 / NRRL 15764)</name>
    <dbReference type="NCBI Taxonomy" id="1179773"/>
    <lineage>
        <taxon>Bacteria</taxon>
        <taxon>Bacillati</taxon>
        <taxon>Actinomycetota</taxon>
        <taxon>Actinomycetes</taxon>
        <taxon>Pseudonocardiales</taxon>
        <taxon>Pseudonocardiaceae</taxon>
        <taxon>Saccharothrix</taxon>
    </lineage>
</organism>
<evidence type="ECO:0000256" key="4">
    <source>
        <dbReference type="ARBA" id="ARBA00023163"/>
    </source>
</evidence>
<dbReference type="GO" id="GO:0032993">
    <property type="term" value="C:protein-DNA complex"/>
    <property type="evidence" value="ECO:0007669"/>
    <property type="project" value="TreeGrafter"/>
</dbReference>
<evidence type="ECO:0000256" key="2">
    <source>
        <dbReference type="ARBA" id="ARBA00023015"/>
    </source>
</evidence>
<dbReference type="KEGG" id="sesp:BN6_30430"/>
<dbReference type="STRING" id="1179773.BN6_30430"/>
<reference evidence="6 7" key="1">
    <citation type="journal article" date="2012" name="BMC Genomics">
        <title>Complete genome sequence of Saccharothrix espanaensis DSM 44229T and comparison to the other completely sequenced Pseudonocardiaceae.</title>
        <authorList>
            <person name="Strobel T."/>
            <person name="Al-Dilaimi A."/>
            <person name="Blom J."/>
            <person name="Gessner A."/>
            <person name="Kalinowski J."/>
            <person name="Luzhetska M."/>
            <person name="Puhler A."/>
            <person name="Szczepanowski R."/>
            <person name="Bechthold A."/>
            <person name="Ruckert C."/>
        </authorList>
    </citation>
    <scope>NUCLEOTIDE SEQUENCE [LARGE SCALE GENOMIC DNA]</scope>
    <source>
        <strain evidence="7">ATCC 51144 / DSM 44229 / JCM 9112 / NBRC 15066 / NRRL 15764</strain>
    </source>
</reference>
<dbReference type="InterPro" id="IPR036390">
    <property type="entry name" value="WH_DNA-bd_sf"/>
</dbReference>
<feature type="domain" description="HTH lysR-type" evidence="5">
    <location>
        <begin position="5"/>
        <end position="62"/>
    </location>
</feature>
<comment type="similarity">
    <text evidence="1">Belongs to the LysR transcriptional regulatory family.</text>
</comment>
<dbReference type="Proteomes" id="UP000006281">
    <property type="component" value="Chromosome"/>
</dbReference>
<dbReference type="AlphaFoldDB" id="K0JRR0"/>
<dbReference type="InterPro" id="IPR005119">
    <property type="entry name" value="LysR_subst-bd"/>
</dbReference>
<proteinExistence type="inferred from homology"/>
<dbReference type="HOGENOM" id="CLU_039613_6_4_11"/>
<dbReference type="InterPro" id="IPR000847">
    <property type="entry name" value="LysR_HTH_N"/>
</dbReference>
<dbReference type="PANTHER" id="PTHR30346:SF30">
    <property type="entry name" value="SMALL NEUTRAL PROTEASE REGULATORY PROTEIN"/>
    <property type="match status" value="1"/>
</dbReference>
<evidence type="ECO:0000313" key="7">
    <source>
        <dbReference type="Proteomes" id="UP000006281"/>
    </source>
</evidence>
<keyword evidence="7" id="KW-1185">Reference proteome</keyword>
<dbReference type="PRINTS" id="PR00039">
    <property type="entry name" value="HTHLYSR"/>
</dbReference>
<keyword evidence="3" id="KW-0238">DNA-binding</keyword>
<dbReference type="eggNOG" id="COG0583">
    <property type="taxonomic scope" value="Bacteria"/>
</dbReference>
<name>K0JRR0_SACES</name>
<dbReference type="PANTHER" id="PTHR30346">
    <property type="entry name" value="TRANSCRIPTIONAL DUAL REGULATOR HCAR-RELATED"/>
    <property type="match status" value="1"/>
</dbReference>
<dbReference type="CDD" id="cd08414">
    <property type="entry name" value="PBP2_LTTR_aromatics_like"/>
    <property type="match status" value="1"/>
</dbReference>
<sequence length="330" mass="36072">MWMKLELRHLRVVCAIADAGSLSKASSLLGLAQPALTAQLHRIESLLGGKLFERDHKGARATPLGELVLERARVLLPAFSRLQEDALRLVDDNMPSERYRVGAVNGPMLGGVVHRITESHPGAHVSTQVSWSNEELAAAVAQGRLDYVLAAVCGDAPPPSEYGLTWNVIAVDPIFVLIPDDHPFTLLDEVELGQLKDMQWAVVPGDGCFGECFVAACSRAGFTPRTMYEVDINSCIDLAASGDAVALCQPTFRRAPGVVAIPLAGAPLRWRHLIGWDPESPAAEFAPHVLRYAGEAYRDTAERNPRYAAWLRTHRDFGVVRYHSRETVSP</sequence>
<dbReference type="SUPFAM" id="SSF46785">
    <property type="entry name" value="Winged helix' DNA-binding domain"/>
    <property type="match status" value="1"/>
</dbReference>
<protein>
    <submittedName>
        <fullName evidence="6">Transcriptional regulator, LysR family</fullName>
    </submittedName>
</protein>